<dbReference type="PROSITE" id="PS00874">
    <property type="entry name" value="T2SP_F"/>
    <property type="match status" value="1"/>
</dbReference>
<evidence type="ECO:0000256" key="8">
    <source>
        <dbReference type="ARBA" id="ARBA00023136"/>
    </source>
</evidence>
<dbReference type="Proteomes" id="UP001163739">
    <property type="component" value="Chromosome"/>
</dbReference>
<keyword evidence="4" id="KW-1003">Cell membrane</keyword>
<keyword evidence="6 9" id="KW-0812">Transmembrane</keyword>
<organism evidence="13 14">
    <name type="scientific">Alkalimarinus alittae</name>
    <dbReference type="NCBI Taxonomy" id="2961619"/>
    <lineage>
        <taxon>Bacteria</taxon>
        <taxon>Pseudomonadati</taxon>
        <taxon>Pseudomonadota</taxon>
        <taxon>Gammaproteobacteria</taxon>
        <taxon>Alteromonadales</taxon>
        <taxon>Alteromonadaceae</taxon>
        <taxon>Alkalimarinus</taxon>
    </lineage>
</organism>
<protein>
    <submittedName>
        <fullName evidence="13">Type II secretion system F family protein</fullName>
    </submittedName>
</protein>
<evidence type="ECO:0000256" key="10">
    <source>
        <dbReference type="SAM" id="MobiDB-lite"/>
    </source>
</evidence>
<evidence type="ECO:0000313" key="13">
    <source>
        <dbReference type="EMBL" id="UZE95166.1"/>
    </source>
</evidence>
<feature type="transmembrane region" description="Helical" evidence="11">
    <location>
        <begin position="226"/>
        <end position="241"/>
    </location>
</feature>
<accession>A0ABY6MZ93</accession>
<feature type="transmembrane region" description="Helical" evidence="11">
    <location>
        <begin position="175"/>
        <end position="195"/>
    </location>
</feature>
<dbReference type="InterPro" id="IPR042094">
    <property type="entry name" value="T2SS_GspF_sf"/>
</dbReference>
<evidence type="ECO:0000256" key="1">
    <source>
        <dbReference type="ARBA" id="ARBA00004429"/>
    </source>
</evidence>
<evidence type="ECO:0000256" key="6">
    <source>
        <dbReference type="ARBA" id="ARBA00022692"/>
    </source>
</evidence>
<name>A0ABY6MZ93_9ALTE</name>
<dbReference type="Pfam" id="PF00482">
    <property type="entry name" value="T2SSF"/>
    <property type="match status" value="2"/>
</dbReference>
<keyword evidence="5" id="KW-0997">Cell inner membrane</keyword>
<sequence length="408" mass="44231">MAEKSEKLGSFTWEGTDRKGNKTKGKTSGKNAALIKAQLRQQGITPTKVKKEAVSLSFGGKGKAITPFDIAIFTRQLATMMKAGVPLIQSFDIVADGLENPNLRDIVLDIKTEVAAGNNFAGALRRHPKHFDDLFCNLVNSGEQSGALETMLDRVATYMEKTETLKRKVKKAMTYPIAVVIVALVVTTILLVKVVPQFEDLFSGFGADLPAFTQFVIGISEWMQEWWFVALGIIIATVYTFKESKRRSPAFADKVDHFMLKLPVVGVIIDKSAVARFGRVLSTTFAAGVPLVDALDSVAGAAGNAKYRDAIHTIRDDVSSGTQLQFSMKSTAVFPSMAVQLVAIGEESGALDSMLEKVADYYEEEVDTLVDSLTSLMEPVIMSVLGVLVGGLIVAMYLPIFQMGQAVG</sequence>
<feature type="domain" description="Type II secretion system protein GspF" evidence="12">
    <location>
        <begin position="73"/>
        <end position="196"/>
    </location>
</feature>
<dbReference type="InterPro" id="IPR001992">
    <property type="entry name" value="T2SS_GspF/T4SS_PilC_CS"/>
</dbReference>
<proteinExistence type="inferred from homology"/>
<evidence type="ECO:0000256" key="11">
    <source>
        <dbReference type="SAM" id="Phobius"/>
    </source>
</evidence>
<keyword evidence="7 11" id="KW-1133">Transmembrane helix</keyword>
<feature type="transmembrane region" description="Helical" evidence="11">
    <location>
        <begin position="380"/>
        <end position="400"/>
    </location>
</feature>
<dbReference type="InterPro" id="IPR018076">
    <property type="entry name" value="T2SS_GspF_dom"/>
</dbReference>
<comment type="subcellular location">
    <subcellularLocation>
        <location evidence="1 9">Cell inner membrane</location>
        <topology evidence="1 9">Multi-pass membrane protein</topology>
    </subcellularLocation>
</comment>
<dbReference type="EMBL" id="CP100390">
    <property type="protein sequence ID" value="UZE95166.1"/>
    <property type="molecule type" value="Genomic_DNA"/>
</dbReference>
<evidence type="ECO:0000259" key="12">
    <source>
        <dbReference type="Pfam" id="PF00482"/>
    </source>
</evidence>
<feature type="region of interest" description="Disordered" evidence="10">
    <location>
        <begin position="1"/>
        <end position="29"/>
    </location>
</feature>
<evidence type="ECO:0000256" key="9">
    <source>
        <dbReference type="RuleBase" id="RU003923"/>
    </source>
</evidence>
<comment type="similarity">
    <text evidence="2 9">Belongs to the GSP F family.</text>
</comment>
<dbReference type="InterPro" id="IPR003004">
    <property type="entry name" value="GspF/PilC"/>
</dbReference>
<dbReference type="PANTHER" id="PTHR30012">
    <property type="entry name" value="GENERAL SECRETION PATHWAY PROTEIN"/>
    <property type="match status" value="1"/>
</dbReference>
<evidence type="ECO:0000256" key="4">
    <source>
        <dbReference type="ARBA" id="ARBA00022475"/>
    </source>
</evidence>
<keyword evidence="14" id="KW-1185">Reference proteome</keyword>
<evidence type="ECO:0000256" key="2">
    <source>
        <dbReference type="ARBA" id="ARBA00005745"/>
    </source>
</evidence>
<dbReference type="PANTHER" id="PTHR30012:SF7">
    <property type="entry name" value="PROTEIN TRANSPORT PROTEIN HOFC HOMOLOG"/>
    <property type="match status" value="1"/>
</dbReference>
<keyword evidence="8 11" id="KW-0472">Membrane</keyword>
<dbReference type="PRINTS" id="PR00812">
    <property type="entry name" value="BCTERIALGSPF"/>
</dbReference>
<evidence type="ECO:0000256" key="7">
    <source>
        <dbReference type="ARBA" id="ARBA00022989"/>
    </source>
</evidence>
<evidence type="ECO:0000313" key="14">
    <source>
        <dbReference type="Proteomes" id="UP001163739"/>
    </source>
</evidence>
<gene>
    <name evidence="13" type="ORF">NKI27_13985</name>
</gene>
<evidence type="ECO:0000256" key="3">
    <source>
        <dbReference type="ARBA" id="ARBA00022448"/>
    </source>
</evidence>
<evidence type="ECO:0000256" key="5">
    <source>
        <dbReference type="ARBA" id="ARBA00022519"/>
    </source>
</evidence>
<dbReference type="Gene3D" id="1.20.81.30">
    <property type="entry name" value="Type II secretion system (T2SS), domain F"/>
    <property type="match status" value="2"/>
</dbReference>
<dbReference type="RefSeq" id="WP_265046655.1">
    <property type="nucleotide sequence ID" value="NZ_CP100390.1"/>
</dbReference>
<keyword evidence="3 9" id="KW-0813">Transport</keyword>
<feature type="domain" description="Type II secretion system protein GspF" evidence="12">
    <location>
        <begin position="279"/>
        <end position="399"/>
    </location>
</feature>
<reference evidence="13" key="1">
    <citation type="submission" date="2022-06" db="EMBL/GenBank/DDBJ databases">
        <title>Alkalimarinus sp. nov., isolated from gut of a Alitta virens.</title>
        <authorList>
            <person name="Yang A.I."/>
            <person name="Shin N.-R."/>
        </authorList>
    </citation>
    <scope>NUCLEOTIDE SEQUENCE</scope>
    <source>
        <strain evidence="13">A2M4</strain>
    </source>
</reference>